<gene>
    <name evidence="5" type="ORF">G1H10_15620</name>
</gene>
<protein>
    <recommendedName>
        <fullName evidence="4">Teneurin NHL domain-containing protein</fullName>
    </recommendedName>
</protein>
<dbReference type="SUPFAM" id="SSF101898">
    <property type="entry name" value="NHL repeat"/>
    <property type="match status" value="2"/>
</dbReference>
<dbReference type="Proteomes" id="UP000475214">
    <property type="component" value="Unassembled WGS sequence"/>
</dbReference>
<dbReference type="InterPro" id="IPR056822">
    <property type="entry name" value="TEN_NHL"/>
</dbReference>
<comment type="caution">
    <text evidence="5">The sequence shown here is derived from an EMBL/GenBank/DDBJ whole genome shotgun (WGS) entry which is preliminary data.</text>
</comment>
<keyword evidence="2" id="KW-0812">Transmembrane</keyword>
<dbReference type="Gene3D" id="2.120.10.30">
    <property type="entry name" value="TolB, C-terminal domain"/>
    <property type="match status" value="5"/>
</dbReference>
<feature type="region of interest" description="Disordered" evidence="1">
    <location>
        <begin position="69"/>
        <end position="88"/>
    </location>
</feature>
<evidence type="ECO:0000256" key="2">
    <source>
        <dbReference type="SAM" id="Phobius"/>
    </source>
</evidence>
<dbReference type="InterPro" id="IPR051344">
    <property type="entry name" value="Vgb"/>
</dbReference>
<feature type="domain" description="Teneurin NHL" evidence="4">
    <location>
        <begin position="528"/>
        <end position="678"/>
    </location>
</feature>
<evidence type="ECO:0000259" key="4">
    <source>
        <dbReference type="Pfam" id="PF25021"/>
    </source>
</evidence>
<dbReference type="Pfam" id="PF25021">
    <property type="entry name" value="TEN_NHL"/>
    <property type="match status" value="1"/>
</dbReference>
<reference evidence="5 6" key="1">
    <citation type="submission" date="2020-02" db="EMBL/GenBank/DDBJ databases">
        <authorList>
            <person name="Li X.-J."/>
            <person name="Han X.-M."/>
        </authorList>
    </citation>
    <scope>NUCLEOTIDE SEQUENCE [LARGE SCALE GENOMIC DNA]</scope>
    <source>
        <strain evidence="5 6">CCTCC AB 2017055</strain>
    </source>
</reference>
<keyword evidence="2" id="KW-0472">Membrane</keyword>
<name>A0A6L9SAF6_9ACTN</name>
<evidence type="ECO:0000313" key="6">
    <source>
        <dbReference type="Proteomes" id="UP000475214"/>
    </source>
</evidence>
<sequence>MSGADRQVRRSRRHTRSFPTPRAAAILVAALMLADAPAVARADTEPDAVIDVADMEPGQAVTIAGIGEPEDYLRDGGDSGDGGAAADAPLGRELRIEVAPDGTLYISDGWNESLRVVDTEGVIATMAGARTSAEMEHDRSVTPQVSIDDDGTIYVSNGSVVRRMDSDGGEAVTVAGGGDARMDDGRVNGRAVDATLRITDLAVRDGVLYVADRLGKEQWRIHTVDGDGSITTLAGGGDLGVQASEGGAATEAHLTRVSSIAVDSQGNVYVTEDRYDDLHSEARPYIRKIGADGSISTVLGGTEPGYTGDGGPARAARIGRAGPALAVDAEDRLLLVDSQNGVIRRIDGRGVISTVAPVWDAVTDIAVGADGSLYLAGQGRVVMMALNGLAVDPGMDDAEEAEAAADPWADEEQGTVLTVADLAPDELIGQPRGITVGVDGTIHVVGSRDDSVLAISAEGDTERIPTGVGGTYPFERVTTDVERGADGSVYVAVDRAVVRIYPDGSTAVVAGGGRVGDPADGQLAFTAMMRQGVRLASARDGTLYVGDFLSRRVYELERDGILRIVSDGPVGAQTGGLAAGPDGHIYVSGCVNRSVNLEELKHEHALVLDPDGNVEPLVEFRTPLSSLDVLDYCHPLQAAPVNSPSDIAVDDDGTAYVATSEGIQSVGPDGSAQTVVEPSDDAGVPSALALDVHGNLYFTESSSDRVRVVVRPGGDAGLERGVVMVAAGGFAFVGLIGAGVVLYRRRGRVRATG</sequence>
<evidence type="ECO:0000256" key="1">
    <source>
        <dbReference type="SAM" id="MobiDB-lite"/>
    </source>
</evidence>
<dbReference type="EMBL" id="JAAGOA010000010">
    <property type="protein sequence ID" value="NEE01601.1"/>
    <property type="molecule type" value="Genomic_DNA"/>
</dbReference>
<dbReference type="AlphaFoldDB" id="A0A6L9SAF6"/>
<keyword evidence="2" id="KW-1133">Transmembrane helix</keyword>
<keyword evidence="3" id="KW-0732">Signal</keyword>
<evidence type="ECO:0000313" key="5">
    <source>
        <dbReference type="EMBL" id="NEE01601.1"/>
    </source>
</evidence>
<proteinExistence type="predicted"/>
<accession>A0A6L9SAF6</accession>
<evidence type="ECO:0000256" key="3">
    <source>
        <dbReference type="SAM" id="SignalP"/>
    </source>
</evidence>
<dbReference type="InterPro" id="IPR011042">
    <property type="entry name" value="6-blade_b-propeller_TolB-like"/>
</dbReference>
<organism evidence="5 6">
    <name type="scientific">Phytoactinopolyspora halotolerans</name>
    <dbReference type="NCBI Taxonomy" id="1981512"/>
    <lineage>
        <taxon>Bacteria</taxon>
        <taxon>Bacillati</taxon>
        <taxon>Actinomycetota</taxon>
        <taxon>Actinomycetes</taxon>
        <taxon>Jiangellales</taxon>
        <taxon>Jiangellaceae</taxon>
        <taxon>Phytoactinopolyspora</taxon>
    </lineage>
</organism>
<feature type="signal peptide" evidence="3">
    <location>
        <begin position="1"/>
        <end position="40"/>
    </location>
</feature>
<feature type="chain" id="PRO_5038984909" description="Teneurin NHL domain-containing protein" evidence="3">
    <location>
        <begin position="41"/>
        <end position="753"/>
    </location>
</feature>
<dbReference type="RefSeq" id="WP_163739396.1">
    <property type="nucleotide sequence ID" value="NZ_JAAGOA010000010.1"/>
</dbReference>
<dbReference type="PANTHER" id="PTHR40274">
    <property type="entry name" value="VIRGINIAMYCIN B LYASE"/>
    <property type="match status" value="1"/>
</dbReference>
<feature type="transmembrane region" description="Helical" evidence="2">
    <location>
        <begin position="721"/>
        <end position="743"/>
    </location>
</feature>
<dbReference type="PANTHER" id="PTHR40274:SF4">
    <property type="entry name" value="BLL1406 PROTEIN"/>
    <property type="match status" value="1"/>
</dbReference>
<keyword evidence="6" id="KW-1185">Reference proteome</keyword>